<proteinExistence type="predicted"/>
<dbReference type="SUPFAM" id="SSF52266">
    <property type="entry name" value="SGNH hydrolase"/>
    <property type="match status" value="1"/>
</dbReference>
<evidence type="ECO:0000259" key="1">
    <source>
        <dbReference type="Pfam" id="PF13472"/>
    </source>
</evidence>
<dbReference type="InterPro" id="IPR053140">
    <property type="entry name" value="GDSL_Rv0518-like"/>
</dbReference>
<dbReference type="InterPro" id="IPR036514">
    <property type="entry name" value="SGNH_hydro_sf"/>
</dbReference>
<sequence>MASTRAGTTWIAAHRSAVIDPHEAFKLFEVRGFTDQTVRQTLRPTGAGEALRVRLSNRYGRTPLEIGGAHLAHRVEGSAIDPTTDLTLLFAGAETVTVPPGEEIVSDPLHTPVTAGRELALSLYLPGDTGLTTHSAIPHDIGHVVPGDQLTAESLDESDELITGHFVTGLDVLAPDTTRIAVAFGDSWIEGMATTPGTGHSFPAQLDRRLTHGWIVTTGISGNRLLTDEIGAHLLARIEHDVLDVPGVSHVIVHTGLNDLGLPGAIAFPEPAKIPTAADLITGLTSLADHLHTAGLTVIGTTLGPYAGTVYPGYDTEEGQTVRADVNTWLLGDSHPFDAVVDIAAAVADPDHPTRIRDTYNSGDGLHVNDAGAKAIADAVDLSLLDL</sequence>
<dbReference type="EMBL" id="JARAWJ010000001">
    <property type="protein sequence ID" value="MDX3035775.1"/>
    <property type="molecule type" value="Genomic_DNA"/>
</dbReference>
<accession>A0ABU4MEK6</accession>
<comment type="caution">
    <text evidence="2">The sequence shown here is derived from an EMBL/GenBank/DDBJ whole genome shotgun (WGS) entry which is preliminary data.</text>
</comment>
<evidence type="ECO:0000313" key="3">
    <source>
        <dbReference type="Proteomes" id="UP001282474"/>
    </source>
</evidence>
<dbReference type="Pfam" id="PF13472">
    <property type="entry name" value="Lipase_GDSL_2"/>
    <property type="match status" value="1"/>
</dbReference>
<dbReference type="Proteomes" id="UP001282474">
    <property type="component" value="Unassembled WGS sequence"/>
</dbReference>
<organism evidence="2 3">
    <name type="scientific">Streptomyces caniscabiei</name>
    <dbReference type="NCBI Taxonomy" id="2746961"/>
    <lineage>
        <taxon>Bacteria</taxon>
        <taxon>Bacillati</taxon>
        <taxon>Actinomycetota</taxon>
        <taxon>Actinomycetes</taxon>
        <taxon>Kitasatosporales</taxon>
        <taxon>Streptomycetaceae</taxon>
        <taxon>Streptomyces</taxon>
    </lineage>
</organism>
<dbReference type="RefSeq" id="WP_045555240.1">
    <property type="nucleotide sequence ID" value="NZ_JABXWF010000004.1"/>
</dbReference>
<dbReference type="Gene3D" id="3.40.50.1110">
    <property type="entry name" value="SGNH hydrolase"/>
    <property type="match status" value="1"/>
</dbReference>
<protein>
    <submittedName>
        <fullName evidence="2">GDSL-type esterase/lipase family protein</fullName>
    </submittedName>
</protein>
<name>A0ABU4MEK6_9ACTN</name>
<evidence type="ECO:0000313" key="2">
    <source>
        <dbReference type="EMBL" id="MDX3035775.1"/>
    </source>
</evidence>
<reference evidence="2 3" key="1">
    <citation type="journal article" date="2023" name="Microb. Genom.">
        <title>Mesoterricola silvestris gen. nov., sp. nov., Mesoterricola sediminis sp. nov., Geothrix oryzae sp. nov., Geothrix edaphica sp. nov., Geothrix rubra sp. nov., and Geothrix limicola sp. nov., six novel members of Acidobacteriota isolated from soils.</title>
        <authorList>
            <person name="Weisberg A.J."/>
            <person name="Pearce E."/>
            <person name="Kramer C.G."/>
            <person name="Chang J.H."/>
            <person name="Clarke C.R."/>
        </authorList>
    </citation>
    <scope>NUCLEOTIDE SEQUENCE [LARGE SCALE GENOMIC DNA]</scope>
    <source>
        <strain evidence="2 3">NE20-4-1</strain>
    </source>
</reference>
<dbReference type="PANTHER" id="PTHR43784:SF2">
    <property type="entry name" value="GDSL-LIKE LIPASE_ACYLHYDROLASE, PUTATIVE (AFU_ORTHOLOGUE AFUA_2G00820)-RELATED"/>
    <property type="match status" value="1"/>
</dbReference>
<gene>
    <name evidence="2" type="ORF">PV383_01130</name>
</gene>
<dbReference type="PANTHER" id="PTHR43784">
    <property type="entry name" value="GDSL-LIKE LIPASE/ACYLHYDROLASE, PUTATIVE (AFU_ORTHOLOGUE AFUA_2G00820)-RELATED"/>
    <property type="match status" value="1"/>
</dbReference>
<dbReference type="InterPro" id="IPR013830">
    <property type="entry name" value="SGNH_hydro"/>
</dbReference>
<feature type="domain" description="SGNH hydrolase-type esterase" evidence="1">
    <location>
        <begin position="183"/>
        <end position="375"/>
    </location>
</feature>
<keyword evidence="3" id="KW-1185">Reference proteome</keyword>